<organism evidence="2 3">
    <name type="scientific">Sporormia fimetaria CBS 119925</name>
    <dbReference type="NCBI Taxonomy" id="1340428"/>
    <lineage>
        <taxon>Eukaryota</taxon>
        <taxon>Fungi</taxon>
        <taxon>Dikarya</taxon>
        <taxon>Ascomycota</taxon>
        <taxon>Pezizomycotina</taxon>
        <taxon>Dothideomycetes</taxon>
        <taxon>Pleosporomycetidae</taxon>
        <taxon>Pleosporales</taxon>
        <taxon>Sporormiaceae</taxon>
        <taxon>Sporormia</taxon>
    </lineage>
</organism>
<keyword evidence="3" id="KW-1185">Reference proteome</keyword>
<evidence type="ECO:0000313" key="3">
    <source>
        <dbReference type="Proteomes" id="UP000799440"/>
    </source>
</evidence>
<protein>
    <recommendedName>
        <fullName evidence="4">NAD dependent epimerase/dehydratase</fullName>
    </recommendedName>
</protein>
<name>A0A6A6UXU3_9PLEO</name>
<proteinExistence type="predicted"/>
<evidence type="ECO:0000313" key="2">
    <source>
        <dbReference type="EMBL" id="KAF2742304.1"/>
    </source>
</evidence>
<keyword evidence="1" id="KW-1133">Transmembrane helix</keyword>
<dbReference type="InterPro" id="IPR027417">
    <property type="entry name" value="P-loop_NTPase"/>
</dbReference>
<dbReference type="PANTHER" id="PTHR36978:SF4">
    <property type="entry name" value="P-LOOP CONTAINING NUCLEOSIDE TRIPHOSPHATE HYDROLASE PROTEIN"/>
    <property type="match status" value="1"/>
</dbReference>
<feature type="transmembrane region" description="Helical" evidence="1">
    <location>
        <begin position="317"/>
        <end position="338"/>
    </location>
</feature>
<dbReference type="Pfam" id="PF17784">
    <property type="entry name" value="Sulfotransfer_4"/>
    <property type="match status" value="1"/>
</dbReference>
<dbReference type="EMBL" id="MU006611">
    <property type="protein sequence ID" value="KAF2742304.1"/>
    <property type="molecule type" value="Genomic_DNA"/>
</dbReference>
<gene>
    <name evidence="2" type="ORF">M011DRAFT_462545</name>
</gene>
<feature type="transmembrane region" description="Helical" evidence="1">
    <location>
        <begin position="254"/>
        <end position="277"/>
    </location>
</feature>
<dbReference type="Gene3D" id="3.40.50.300">
    <property type="entry name" value="P-loop containing nucleotide triphosphate hydrolases"/>
    <property type="match status" value="1"/>
</dbReference>
<dbReference type="Proteomes" id="UP000799440">
    <property type="component" value="Unassembled WGS sequence"/>
</dbReference>
<dbReference type="OrthoDB" id="408152at2759"/>
<evidence type="ECO:0008006" key="4">
    <source>
        <dbReference type="Google" id="ProtNLM"/>
    </source>
</evidence>
<dbReference type="AlphaFoldDB" id="A0A6A6UXU3"/>
<dbReference type="InterPro" id="IPR040632">
    <property type="entry name" value="Sulfotransfer_4"/>
</dbReference>
<evidence type="ECO:0000256" key="1">
    <source>
        <dbReference type="SAM" id="Phobius"/>
    </source>
</evidence>
<keyword evidence="1" id="KW-0812">Transmembrane</keyword>
<sequence length="380" mass="43233">MPGSRHIDYEERTRSKPMKVLIFGLSRTGTASICAALRKLSYTPFDMRTLLTNPDTIVLWNEGITLTLLSVADRPSRRKNRSIFPPYGKAEFDKLLADNDAVADLPAALFYRELVEAYPDARVVVTYKRYEEWEKSMQESVWLLLTWRVFRWVRYLGVTQMAPLTRLMHLVFRVHNGNAYGGPKAREAYEKYYADVRALVPETKRLEIEAGKGEWEPLLEFLGLEREVEKLGPYPNMEEGASMEKGLRSAWWEVVQWFGLMGMVIGSVVVGIVFIYYGRQIWALVERVLMVFEPYAGLYPREVQNATGKSELSYYMAAHHVALGGALHSCILLIPLYVRVYNRERGGYAPLLATIGQVLSKTPADHLHEGSSGSGVQKRG</sequence>
<accession>A0A6A6UXU3</accession>
<dbReference type="PANTHER" id="PTHR36978">
    <property type="entry name" value="P-LOOP CONTAINING NUCLEOTIDE TRIPHOSPHATE HYDROLASE"/>
    <property type="match status" value="1"/>
</dbReference>
<keyword evidence="1" id="KW-0472">Membrane</keyword>
<reference evidence="2" key="1">
    <citation type="journal article" date="2020" name="Stud. Mycol.">
        <title>101 Dothideomycetes genomes: a test case for predicting lifestyles and emergence of pathogens.</title>
        <authorList>
            <person name="Haridas S."/>
            <person name="Albert R."/>
            <person name="Binder M."/>
            <person name="Bloem J."/>
            <person name="Labutti K."/>
            <person name="Salamov A."/>
            <person name="Andreopoulos B."/>
            <person name="Baker S."/>
            <person name="Barry K."/>
            <person name="Bills G."/>
            <person name="Bluhm B."/>
            <person name="Cannon C."/>
            <person name="Castanera R."/>
            <person name="Culley D."/>
            <person name="Daum C."/>
            <person name="Ezra D."/>
            <person name="Gonzalez J."/>
            <person name="Henrissat B."/>
            <person name="Kuo A."/>
            <person name="Liang C."/>
            <person name="Lipzen A."/>
            <person name="Lutzoni F."/>
            <person name="Magnuson J."/>
            <person name="Mondo S."/>
            <person name="Nolan M."/>
            <person name="Ohm R."/>
            <person name="Pangilinan J."/>
            <person name="Park H.-J."/>
            <person name="Ramirez L."/>
            <person name="Alfaro M."/>
            <person name="Sun H."/>
            <person name="Tritt A."/>
            <person name="Yoshinaga Y."/>
            <person name="Zwiers L.-H."/>
            <person name="Turgeon B."/>
            <person name="Goodwin S."/>
            <person name="Spatafora J."/>
            <person name="Crous P."/>
            <person name="Grigoriev I."/>
        </authorList>
    </citation>
    <scope>NUCLEOTIDE SEQUENCE</scope>
    <source>
        <strain evidence="2">CBS 119925</strain>
    </source>
</reference>
<dbReference type="SUPFAM" id="SSF52540">
    <property type="entry name" value="P-loop containing nucleoside triphosphate hydrolases"/>
    <property type="match status" value="1"/>
</dbReference>